<organism evidence="2 3">
    <name type="scientific">Amaricoccus solimangrovi</name>
    <dbReference type="NCBI Taxonomy" id="2589815"/>
    <lineage>
        <taxon>Bacteria</taxon>
        <taxon>Pseudomonadati</taxon>
        <taxon>Pseudomonadota</taxon>
        <taxon>Alphaproteobacteria</taxon>
        <taxon>Rhodobacterales</taxon>
        <taxon>Paracoccaceae</taxon>
        <taxon>Amaricoccus</taxon>
    </lineage>
</organism>
<comment type="caution">
    <text evidence="2">The sequence shown here is derived from an EMBL/GenBank/DDBJ whole genome shotgun (WGS) entry which is preliminary data.</text>
</comment>
<proteinExistence type="predicted"/>
<dbReference type="RefSeq" id="WP_140453642.1">
    <property type="nucleotide sequence ID" value="NZ_VFRP01000006.1"/>
</dbReference>
<feature type="compositionally biased region" description="Low complexity" evidence="1">
    <location>
        <begin position="145"/>
        <end position="158"/>
    </location>
</feature>
<evidence type="ECO:0000313" key="2">
    <source>
        <dbReference type="EMBL" id="TPE51669.1"/>
    </source>
</evidence>
<feature type="compositionally biased region" description="Polar residues" evidence="1">
    <location>
        <begin position="1"/>
        <end position="14"/>
    </location>
</feature>
<reference evidence="2 3" key="1">
    <citation type="submission" date="2019-06" db="EMBL/GenBank/DDBJ databases">
        <title>A novel bacterium of genus Amaricoccus, isolated from marine sediment.</title>
        <authorList>
            <person name="Huang H."/>
            <person name="Mo K."/>
            <person name="Hu Y."/>
        </authorList>
    </citation>
    <scope>NUCLEOTIDE SEQUENCE [LARGE SCALE GENOMIC DNA]</scope>
    <source>
        <strain evidence="2 3">HB172011</strain>
    </source>
</reference>
<evidence type="ECO:0000256" key="1">
    <source>
        <dbReference type="SAM" id="MobiDB-lite"/>
    </source>
</evidence>
<feature type="compositionally biased region" description="Basic and acidic residues" evidence="1">
    <location>
        <begin position="303"/>
        <end position="345"/>
    </location>
</feature>
<dbReference type="Proteomes" id="UP000319255">
    <property type="component" value="Unassembled WGS sequence"/>
</dbReference>
<feature type="region of interest" description="Disordered" evidence="1">
    <location>
        <begin position="124"/>
        <end position="198"/>
    </location>
</feature>
<dbReference type="InterPro" id="IPR022062">
    <property type="entry name" value="DUF3618"/>
</dbReference>
<accession>A0A501WQC3</accession>
<feature type="compositionally biased region" description="Basic and acidic residues" evidence="1">
    <location>
        <begin position="15"/>
        <end position="24"/>
    </location>
</feature>
<sequence length="345" mass="36092">MAQQDTDPGTQDSATLEREVNRERERVAETIDALQRKVSPGNMLDQVVKVVSENGGDLGRNLGRSLRDNPLPALLTGVGLVWLMAGSGTSARRDYRDEADWYRGNGTRSRPYGSTEREYGSVVSPVYGSGGADTDEPGLAERASDAAGAARDTAAEWASSAGEALSQAGDAVRGAGRGVRHGAERTARGAWDAGHGVGRGLGRAGHAAGSRIGGWSDEAGDMLGDLMRDQPLLLGALALAVGAAFGGALPSSEAEDRLLGSHSDRVKKGLRDLAEEEGEKAMATARAVADEAADIAQETLGDVNRHLPEASDMKERVADRVAEASERLRDAGSAEAERRGVGDPR</sequence>
<evidence type="ECO:0000313" key="3">
    <source>
        <dbReference type="Proteomes" id="UP000319255"/>
    </source>
</evidence>
<protein>
    <submittedName>
        <fullName evidence="2">DUF3618 domain-containing protein</fullName>
    </submittedName>
</protein>
<feature type="region of interest" description="Disordered" evidence="1">
    <location>
        <begin position="1"/>
        <end position="24"/>
    </location>
</feature>
<gene>
    <name evidence="2" type="ORF">FJM51_08195</name>
</gene>
<dbReference type="OrthoDB" id="7471221at2"/>
<feature type="region of interest" description="Disordered" evidence="1">
    <location>
        <begin position="299"/>
        <end position="345"/>
    </location>
</feature>
<dbReference type="Pfam" id="PF12277">
    <property type="entry name" value="DUF3618"/>
    <property type="match status" value="1"/>
</dbReference>
<dbReference type="EMBL" id="VFRP01000006">
    <property type="protein sequence ID" value="TPE51669.1"/>
    <property type="molecule type" value="Genomic_DNA"/>
</dbReference>
<name>A0A501WQC3_9RHOB</name>
<keyword evidence="3" id="KW-1185">Reference proteome</keyword>
<dbReference type="AlphaFoldDB" id="A0A501WQC3"/>